<dbReference type="Gene3D" id="1.10.357.10">
    <property type="entry name" value="Tetracycline Repressor, domain 2"/>
    <property type="match status" value="1"/>
</dbReference>
<dbReference type="KEGG" id="mey:TM49_06315"/>
<protein>
    <submittedName>
        <fullName evidence="7">TetR family transcriptional regulator</fullName>
    </submittedName>
</protein>
<dbReference type="InterPro" id="IPR036271">
    <property type="entry name" value="Tet_transcr_reg_TetR-rel_C_sf"/>
</dbReference>
<dbReference type="Proteomes" id="UP000032611">
    <property type="component" value="Chromosome"/>
</dbReference>
<accession>A0A0D5LNR1</accession>
<dbReference type="PATRIC" id="fig|1486262.3.peg.1297"/>
<dbReference type="PANTHER" id="PTHR30055">
    <property type="entry name" value="HTH-TYPE TRANSCRIPTIONAL REGULATOR RUTR"/>
    <property type="match status" value="1"/>
</dbReference>
<sequence length="200" mass="22661">MSQATKEKKRRASIGASRNPESQEAILQAAEAILLEAGLHGFSIEAVARRAHAGKPTIYRWWPNKTALLLDVYLRQKSDNIFADTGDVEEDVFLFLKRLIGYWRETPGGALFRSVIAAIQGDPDMASTLRAFAHERHQRTAEIFRRGQERGEIAAWVDPKLSAEITSYYAWGRLLRDELDVADEILRQVARQIVEGLRSR</sequence>
<dbReference type="OrthoDB" id="5292901at2"/>
<evidence type="ECO:0000256" key="3">
    <source>
        <dbReference type="ARBA" id="ARBA00023163"/>
    </source>
</evidence>
<dbReference type="PROSITE" id="PS50977">
    <property type="entry name" value="HTH_TETR_2"/>
    <property type="match status" value="1"/>
</dbReference>
<evidence type="ECO:0000256" key="4">
    <source>
        <dbReference type="PROSITE-ProRule" id="PRU00335"/>
    </source>
</evidence>
<dbReference type="InterPro" id="IPR009057">
    <property type="entry name" value="Homeodomain-like_sf"/>
</dbReference>
<keyword evidence="2 4" id="KW-0238">DNA-binding</keyword>
<evidence type="ECO:0000256" key="1">
    <source>
        <dbReference type="ARBA" id="ARBA00023015"/>
    </source>
</evidence>
<dbReference type="SUPFAM" id="SSF48498">
    <property type="entry name" value="Tetracyclin repressor-like, C-terminal domain"/>
    <property type="match status" value="1"/>
</dbReference>
<dbReference type="InterPro" id="IPR001647">
    <property type="entry name" value="HTH_TetR"/>
</dbReference>
<feature type="DNA-binding region" description="H-T-H motif" evidence="4">
    <location>
        <begin position="43"/>
        <end position="62"/>
    </location>
</feature>
<dbReference type="PANTHER" id="PTHR30055:SF148">
    <property type="entry name" value="TETR-FAMILY TRANSCRIPTIONAL REGULATOR"/>
    <property type="match status" value="1"/>
</dbReference>
<keyword evidence="8" id="KW-1185">Reference proteome</keyword>
<dbReference type="HOGENOM" id="CLU_069356_25_6_5"/>
<evidence type="ECO:0000313" key="7">
    <source>
        <dbReference type="EMBL" id="AJY45397.1"/>
    </source>
</evidence>
<dbReference type="PRINTS" id="PR00455">
    <property type="entry name" value="HTHTETR"/>
</dbReference>
<dbReference type="RefSeq" id="WP_045680011.1">
    <property type="nucleotide sequence ID" value="NZ_CP010803.1"/>
</dbReference>
<dbReference type="GO" id="GO:0003700">
    <property type="term" value="F:DNA-binding transcription factor activity"/>
    <property type="evidence" value="ECO:0007669"/>
    <property type="project" value="TreeGrafter"/>
</dbReference>
<dbReference type="Pfam" id="PF00440">
    <property type="entry name" value="TetR_N"/>
    <property type="match status" value="1"/>
</dbReference>
<evidence type="ECO:0000256" key="5">
    <source>
        <dbReference type="SAM" id="MobiDB-lite"/>
    </source>
</evidence>
<dbReference type="Pfam" id="PF16859">
    <property type="entry name" value="TetR_C_11"/>
    <property type="match status" value="1"/>
</dbReference>
<dbReference type="InterPro" id="IPR011075">
    <property type="entry name" value="TetR_C"/>
</dbReference>
<dbReference type="GO" id="GO:0000976">
    <property type="term" value="F:transcription cis-regulatory region binding"/>
    <property type="evidence" value="ECO:0007669"/>
    <property type="project" value="TreeGrafter"/>
</dbReference>
<keyword evidence="3" id="KW-0804">Transcription</keyword>
<keyword evidence="1" id="KW-0805">Transcription regulation</keyword>
<dbReference type="SUPFAM" id="SSF46689">
    <property type="entry name" value="Homeodomain-like"/>
    <property type="match status" value="1"/>
</dbReference>
<name>A0A0D5LNR1_MAREN</name>
<dbReference type="InterPro" id="IPR050109">
    <property type="entry name" value="HTH-type_TetR-like_transc_reg"/>
</dbReference>
<feature type="region of interest" description="Disordered" evidence="5">
    <location>
        <begin position="1"/>
        <end position="20"/>
    </location>
</feature>
<evidence type="ECO:0000259" key="6">
    <source>
        <dbReference type="PROSITE" id="PS50977"/>
    </source>
</evidence>
<feature type="domain" description="HTH tetR-type" evidence="6">
    <location>
        <begin position="20"/>
        <end position="80"/>
    </location>
</feature>
<evidence type="ECO:0000256" key="2">
    <source>
        <dbReference type="ARBA" id="ARBA00023125"/>
    </source>
</evidence>
<organism evidence="7 8">
    <name type="scientific">Martelella endophytica</name>
    <dbReference type="NCBI Taxonomy" id="1486262"/>
    <lineage>
        <taxon>Bacteria</taxon>
        <taxon>Pseudomonadati</taxon>
        <taxon>Pseudomonadota</taxon>
        <taxon>Alphaproteobacteria</taxon>
        <taxon>Hyphomicrobiales</taxon>
        <taxon>Aurantimonadaceae</taxon>
        <taxon>Martelella</taxon>
    </lineage>
</organism>
<dbReference type="EMBL" id="CP010803">
    <property type="protein sequence ID" value="AJY45397.1"/>
    <property type="molecule type" value="Genomic_DNA"/>
</dbReference>
<gene>
    <name evidence="7" type="ORF">TM49_06315</name>
</gene>
<dbReference type="STRING" id="1486262.TM49_06315"/>
<proteinExistence type="predicted"/>
<evidence type="ECO:0000313" key="8">
    <source>
        <dbReference type="Proteomes" id="UP000032611"/>
    </source>
</evidence>
<dbReference type="Gene3D" id="1.10.10.60">
    <property type="entry name" value="Homeodomain-like"/>
    <property type="match status" value="1"/>
</dbReference>
<dbReference type="AlphaFoldDB" id="A0A0D5LNR1"/>
<reference evidence="7 8" key="1">
    <citation type="journal article" date="2015" name="Genome Announc.">
        <title>Complete genome sequence of Martelella endophytica YC6887, which has antifungal activity associated with a halophyte.</title>
        <authorList>
            <person name="Khan A."/>
            <person name="Khan H."/>
            <person name="Chung E.J."/>
            <person name="Hossain M.T."/>
            <person name="Chung Y.R."/>
        </authorList>
    </citation>
    <scope>NUCLEOTIDE SEQUENCE [LARGE SCALE GENOMIC DNA]</scope>
    <source>
        <strain evidence="7">YC6887</strain>
    </source>
</reference>